<comment type="subcellular location">
    <subcellularLocation>
        <location evidence="1">Cell membrane</location>
        <topology evidence="1">Multi-pass membrane protein</topology>
    </subcellularLocation>
</comment>
<accession>A0A1G7DZC3</accession>
<name>A0A1G7DZC3_9PROT</name>
<evidence type="ECO:0000256" key="6">
    <source>
        <dbReference type="SAM" id="Coils"/>
    </source>
</evidence>
<evidence type="ECO:0000256" key="1">
    <source>
        <dbReference type="ARBA" id="ARBA00004651"/>
    </source>
</evidence>
<gene>
    <name evidence="9" type="ORF">SAMN05421720_108104</name>
</gene>
<keyword evidence="10" id="KW-1185">Reference proteome</keyword>
<feature type="transmembrane region" description="Helical" evidence="7">
    <location>
        <begin position="300"/>
        <end position="320"/>
    </location>
</feature>
<feature type="transmembrane region" description="Helical" evidence="7">
    <location>
        <begin position="123"/>
        <end position="141"/>
    </location>
</feature>
<evidence type="ECO:0000256" key="7">
    <source>
        <dbReference type="SAM" id="Phobius"/>
    </source>
</evidence>
<dbReference type="PANTHER" id="PTHR35007:SF1">
    <property type="entry name" value="PILUS ASSEMBLY PROTEIN"/>
    <property type="match status" value="1"/>
</dbReference>
<organism evidence="9 10">
    <name type="scientific">Rhodospira trueperi</name>
    <dbReference type="NCBI Taxonomy" id="69960"/>
    <lineage>
        <taxon>Bacteria</taxon>
        <taxon>Pseudomonadati</taxon>
        <taxon>Pseudomonadota</taxon>
        <taxon>Alphaproteobacteria</taxon>
        <taxon>Rhodospirillales</taxon>
        <taxon>Rhodospirillaceae</taxon>
        <taxon>Rhodospira</taxon>
    </lineage>
</organism>
<evidence type="ECO:0000256" key="5">
    <source>
        <dbReference type="ARBA" id="ARBA00023136"/>
    </source>
</evidence>
<evidence type="ECO:0000313" key="10">
    <source>
        <dbReference type="Proteomes" id="UP000199412"/>
    </source>
</evidence>
<dbReference type="Gene3D" id="1.20.81.30">
    <property type="entry name" value="Type II secretion system (T2SS), domain F"/>
    <property type="match status" value="1"/>
</dbReference>
<proteinExistence type="predicted"/>
<feature type="transmembrane region" description="Helical" evidence="7">
    <location>
        <begin position="268"/>
        <end position="288"/>
    </location>
</feature>
<keyword evidence="2" id="KW-1003">Cell membrane</keyword>
<dbReference type="EMBL" id="FNAP01000008">
    <property type="protein sequence ID" value="SDE56833.1"/>
    <property type="molecule type" value="Genomic_DNA"/>
</dbReference>
<dbReference type="Pfam" id="PF00482">
    <property type="entry name" value="T2SSF"/>
    <property type="match status" value="1"/>
</dbReference>
<keyword evidence="4 7" id="KW-1133">Transmembrane helix</keyword>
<protein>
    <submittedName>
        <fullName evidence="9">Tight adherence protein B</fullName>
    </submittedName>
</protein>
<feature type="coiled-coil region" evidence="6">
    <location>
        <begin position="60"/>
        <end position="87"/>
    </location>
</feature>
<keyword evidence="6" id="KW-0175">Coiled coil</keyword>
<reference evidence="9 10" key="1">
    <citation type="submission" date="2016-10" db="EMBL/GenBank/DDBJ databases">
        <authorList>
            <person name="de Groot N.N."/>
        </authorList>
    </citation>
    <scope>NUCLEOTIDE SEQUENCE [LARGE SCALE GENOMIC DNA]</scope>
    <source>
        <strain evidence="9 10">ATCC 700224</strain>
    </source>
</reference>
<keyword evidence="3 7" id="KW-0812">Transmembrane</keyword>
<evidence type="ECO:0000259" key="8">
    <source>
        <dbReference type="Pfam" id="PF00482"/>
    </source>
</evidence>
<sequence>MLLFVFALIGGVAYVATEPRRRIRRRMDGLGLQRAGGGSLGGGGLMRGLGSGGGDSQVRQKRIQEKLRELERDKANRARRRNNLKLSLLRAGVNMTPGAYVTATIMAGIVSAGAALLFGLQPIVAGGIGLTVALGLPRMVLKFLAGRRQKAFTAEFPNAIDVLVRGVQSGLPVSECVSIVGREVPDPVGAEFRMMVEGQRVGMTLTEIMSRGLERMPTPEYKFFAIVLQIQQQTGGNLAETLSGLSNVIRERKQLRSKIKAMSSEAKTSAGIIGALPIIVAVLVSIVAPDYLAPLFETRTGNLILFGCLAYMGLGVAVMAKMINFKL</sequence>
<feature type="domain" description="Type II secretion system protein GspF" evidence="8">
    <location>
        <begin position="160"/>
        <end position="284"/>
    </location>
</feature>
<dbReference type="PANTHER" id="PTHR35007">
    <property type="entry name" value="INTEGRAL MEMBRANE PROTEIN-RELATED"/>
    <property type="match status" value="1"/>
</dbReference>
<evidence type="ECO:0000256" key="4">
    <source>
        <dbReference type="ARBA" id="ARBA00022989"/>
    </source>
</evidence>
<dbReference type="STRING" id="69960.SAMN05421720_108104"/>
<evidence type="ECO:0000313" key="9">
    <source>
        <dbReference type="EMBL" id="SDE56833.1"/>
    </source>
</evidence>
<evidence type="ECO:0000256" key="3">
    <source>
        <dbReference type="ARBA" id="ARBA00022692"/>
    </source>
</evidence>
<evidence type="ECO:0000256" key="2">
    <source>
        <dbReference type="ARBA" id="ARBA00022475"/>
    </source>
</evidence>
<dbReference type="InterPro" id="IPR042094">
    <property type="entry name" value="T2SS_GspF_sf"/>
</dbReference>
<dbReference type="InterPro" id="IPR018076">
    <property type="entry name" value="T2SS_GspF_dom"/>
</dbReference>
<dbReference type="AlphaFoldDB" id="A0A1G7DZC3"/>
<dbReference type="Proteomes" id="UP000199412">
    <property type="component" value="Unassembled WGS sequence"/>
</dbReference>
<keyword evidence="5 7" id="KW-0472">Membrane</keyword>
<dbReference type="GO" id="GO:0005886">
    <property type="term" value="C:plasma membrane"/>
    <property type="evidence" value="ECO:0007669"/>
    <property type="project" value="UniProtKB-SubCell"/>
</dbReference>